<sequence length="139" mass="16215">MHLRQLQAAAMTPSPGHPRPRDEKDVRPHPKARRTSSTDETRRKSSVPENHFTPIRELSESFERRLHFRSRHAGAADELCVICHDELSTGGVRELQCAHRFHKECIEQWLWKKQTCPTCRVHVVMPAPFYWSSTRIKVP</sequence>
<evidence type="ECO:0000256" key="4">
    <source>
        <dbReference type="PROSITE-ProRule" id="PRU00175"/>
    </source>
</evidence>
<evidence type="ECO:0000313" key="7">
    <source>
        <dbReference type="EMBL" id="MBN3326104.1"/>
    </source>
</evidence>
<accession>A0A8J7TK14</accession>
<dbReference type="AlphaFoldDB" id="A0A8J7TK14"/>
<keyword evidence="3" id="KW-0862">Zinc</keyword>
<dbReference type="PANTHER" id="PTHR17550:SF4">
    <property type="entry name" value="E3 UBIQUITIN-PROTEIN LIGASE TTC3"/>
    <property type="match status" value="1"/>
</dbReference>
<dbReference type="PROSITE" id="PS50089">
    <property type="entry name" value="ZF_RING_2"/>
    <property type="match status" value="1"/>
</dbReference>
<evidence type="ECO:0000313" key="8">
    <source>
        <dbReference type="Proteomes" id="UP000736164"/>
    </source>
</evidence>
<feature type="domain" description="RING-type" evidence="6">
    <location>
        <begin position="80"/>
        <end position="120"/>
    </location>
</feature>
<reference evidence="7" key="1">
    <citation type="journal article" date="2021" name="Cell">
        <title>Tracing the genetic footprints of vertebrate landing in non-teleost ray-finned fishes.</title>
        <authorList>
            <person name="Bi X."/>
            <person name="Wang K."/>
            <person name="Yang L."/>
            <person name="Pan H."/>
            <person name="Jiang H."/>
            <person name="Wei Q."/>
            <person name="Fang M."/>
            <person name="Yu H."/>
            <person name="Zhu C."/>
            <person name="Cai Y."/>
            <person name="He Y."/>
            <person name="Gan X."/>
            <person name="Zeng H."/>
            <person name="Yu D."/>
            <person name="Zhu Y."/>
            <person name="Jiang H."/>
            <person name="Qiu Q."/>
            <person name="Yang H."/>
            <person name="Zhang Y.E."/>
            <person name="Wang W."/>
            <person name="Zhu M."/>
            <person name="He S."/>
            <person name="Zhang G."/>
        </authorList>
    </citation>
    <scope>NUCLEOTIDE SEQUENCE</scope>
    <source>
        <strain evidence="7">Allg_001</strain>
    </source>
</reference>
<name>A0A8J7TK14_ATRSP</name>
<dbReference type="EMBL" id="JAAWVO010078942">
    <property type="protein sequence ID" value="MBN3326104.1"/>
    <property type="molecule type" value="Genomic_DNA"/>
</dbReference>
<keyword evidence="8" id="KW-1185">Reference proteome</keyword>
<evidence type="ECO:0000256" key="3">
    <source>
        <dbReference type="ARBA" id="ARBA00022833"/>
    </source>
</evidence>
<keyword evidence="7" id="KW-0436">Ligase</keyword>
<feature type="region of interest" description="Disordered" evidence="5">
    <location>
        <begin position="1"/>
        <end position="53"/>
    </location>
</feature>
<organism evidence="7 8">
    <name type="scientific">Atractosteus spatula</name>
    <name type="common">Alligator gar</name>
    <name type="synonym">Lepisosteus spatula</name>
    <dbReference type="NCBI Taxonomy" id="7917"/>
    <lineage>
        <taxon>Eukaryota</taxon>
        <taxon>Metazoa</taxon>
        <taxon>Chordata</taxon>
        <taxon>Craniata</taxon>
        <taxon>Vertebrata</taxon>
        <taxon>Euteleostomi</taxon>
        <taxon>Actinopterygii</taxon>
        <taxon>Neopterygii</taxon>
        <taxon>Holostei</taxon>
        <taxon>Semionotiformes</taxon>
        <taxon>Lepisosteidae</taxon>
        <taxon>Atractosteus</taxon>
    </lineage>
</organism>
<dbReference type="InterPro" id="IPR001841">
    <property type="entry name" value="Znf_RING"/>
</dbReference>
<dbReference type="Gene3D" id="3.30.40.10">
    <property type="entry name" value="Zinc/RING finger domain, C3HC4 (zinc finger)"/>
    <property type="match status" value="1"/>
</dbReference>
<feature type="non-terminal residue" evidence="7">
    <location>
        <position position="1"/>
    </location>
</feature>
<protein>
    <submittedName>
        <fullName evidence="7">DZIP3 ligase</fullName>
    </submittedName>
</protein>
<keyword evidence="2 4" id="KW-0863">Zinc-finger</keyword>
<dbReference type="SMART" id="SM00184">
    <property type="entry name" value="RING"/>
    <property type="match status" value="1"/>
</dbReference>
<dbReference type="GO" id="GO:0008270">
    <property type="term" value="F:zinc ion binding"/>
    <property type="evidence" value="ECO:0007669"/>
    <property type="project" value="UniProtKB-KW"/>
</dbReference>
<dbReference type="Pfam" id="PF13639">
    <property type="entry name" value="zf-RING_2"/>
    <property type="match status" value="1"/>
</dbReference>
<evidence type="ECO:0000259" key="6">
    <source>
        <dbReference type="PROSITE" id="PS50089"/>
    </source>
</evidence>
<dbReference type="PANTHER" id="PTHR17550">
    <property type="entry name" value="E3 UBIQUITIN-PROTEIN LIGASE TTC3"/>
    <property type="match status" value="1"/>
</dbReference>
<gene>
    <name evidence="7" type="primary">Dzip3</name>
    <name evidence="7" type="ORF">GTO95_0010183</name>
</gene>
<evidence type="ECO:0000256" key="2">
    <source>
        <dbReference type="ARBA" id="ARBA00022771"/>
    </source>
</evidence>
<comment type="caution">
    <text evidence="7">The sequence shown here is derived from an EMBL/GenBank/DDBJ whole genome shotgun (WGS) entry which is preliminary data.</text>
</comment>
<proteinExistence type="predicted"/>
<dbReference type="InterPro" id="IPR013083">
    <property type="entry name" value="Znf_RING/FYVE/PHD"/>
</dbReference>
<evidence type="ECO:0000256" key="5">
    <source>
        <dbReference type="SAM" id="MobiDB-lite"/>
    </source>
</evidence>
<dbReference type="SUPFAM" id="SSF57850">
    <property type="entry name" value="RING/U-box"/>
    <property type="match status" value="1"/>
</dbReference>
<feature type="non-terminal residue" evidence="7">
    <location>
        <position position="139"/>
    </location>
</feature>
<keyword evidence="1" id="KW-0479">Metal-binding</keyword>
<evidence type="ECO:0000256" key="1">
    <source>
        <dbReference type="ARBA" id="ARBA00022723"/>
    </source>
</evidence>
<dbReference type="GO" id="GO:0016874">
    <property type="term" value="F:ligase activity"/>
    <property type="evidence" value="ECO:0007669"/>
    <property type="project" value="UniProtKB-KW"/>
</dbReference>
<feature type="compositionally biased region" description="Basic and acidic residues" evidence="5">
    <location>
        <begin position="19"/>
        <end position="28"/>
    </location>
</feature>
<dbReference type="Proteomes" id="UP000736164">
    <property type="component" value="Unassembled WGS sequence"/>
</dbReference>